<dbReference type="Proteomes" id="UP000008386">
    <property type="component" value="Chromosome"/>
</dbReference>
<dbReference type="PANTHER" id="PTHR23520">
    <property type="entry name" value="TRANSPORTER, PUTATIVE (AFU_ORTHOLOGUE AFUA_3G04000)-RELATED"/>
    <property type="match status" value="1"/>
</dbReference>
<feature type="transmembrane region" description="Helical" evidence="1">
    <location>
        <begin position="98"/>
        <end position="120"/>
    </location>
</feature>
<organism evidence="3 4">
    <name type="scientific">Pyrococcus yayanosii (strain CH1 / JCM 16557)</name>
    <dbReference type="NCBI Taxonomy" id="529709"/>
    <lineage>
        <taxon>Archaea</taxon>
        <taxon>Methanobacteriati</taxon>
        <taxon>Methanobacteriota</taxon>
        <taxon>Thermococci</taxon>
        <taxon>Thermococcales</taxon>
        <taxon>Thermococcaceae</taxon>
        <taxon>Pyrococcus</taxon>
    </lineage>
</organism>
<dbReference type="PROSITE" id="PS50850">
    <property type="entry name" value="MFS"/>
    <property type="match status" value="1"/>
</dbReference>
<proteinExistence type="predicted"/>
<dbReference type="InterPro" id="IPR011701">
    <property type="entry name" value="MFS"/>
</dbReference>
<feature type="transmembrane region" description="Helical" evidence="1">
    <location>
        <begin position="292"/>
        <end position="310"/>
    </location>
</feature>
<dbReference type="GO" id="GO:0022857">
    <property type="term" value="F:transmembrane transporter activity"/>
    <property type="evidence" value="ECO:0007669"/>
    <property type="project" value="InterPro"/>
</dbReference>
<feature type="transmembrane region" description="Helical" evidence="1">
    <location>
        <begin position="238"/>
        <end position="256"/>
    </location>
</feature>
<dbReference type="AlphaFoldDB" id="F8AH89"/>
<keyword evidence="1" id="KW-1133">Transmembrane helix</keyword>
<feature type="transmembrane region" description="Helical" evidence="1">
    <location>
        <begin position="268"/>
        <end position="286"/>
    </location>
</feature>
<evidence type="ECO:0000313" key="3">
    <source>
        <dbReference type="EMBL" id="AEH25321.1"/>
    </source>
</evidence>
<reference evidence="3 4" key="1">
    <citation type="journal article" date="2011" name="J. Bacteriol.">
        <title>Complete genome sequence of the obligate piezophilic hyperthermophilic archaeon Pyrococcus yayanosii CH1.</title>
        <authorList>
            <person name="Jun X."/>
            <person name="Lupeng L."/>
            <person name="Minjuan X."/>
            <person name="Oger P."/>
            <person name="Fengping W."/>
            <person name="Jebbar M."/>
            <person name="Xiang X."/>
        </authorList>
    </citation>
    <scope>NUCLEOTIDE SEQUENCE [LARGE SCALE GENOMIC DNA]</scope>
    <source>
        <strain evidence="4">CH1 / JCM 16557</strain>
    </source>
</reference>
<protein>
    <submittedName>
        <fullName evidence="3">Major facilitator superfamily permease</fullName>
    </submittedName>
</protein>
<dbReference type="InterPro" id="IPR036259">
    <property type="entry name" value="MFS_trans_sf"/>
</dbReference>
<dbReference type="HOGENOM" id="CLU_025894_0_2_2"/>
<dbReference type="SUPFAM" id="SSF103473">
    <property type="entry name" value="MFS general substrate transporter"/>
    <property type="match status" value="1"/>
</dbReference>
<feature type="transmembrane region" description="Helical" evidence="1">
    <location>
        <begin position="132"/>
        <end position="154"/>
    </location>
</feature>
<evidence type="ECO:0000313" key="4">
    <source>
        <dbReference type="Proteomes" id="UP000008386"/>
    </source>
</evidence>
<dbReference type="Pfam" id="PF07690">
    <property type="entry name" value="MFS_1"/>
    <property type="match status" value="2"/>
</dbReference>
<gene>
    <name evidence="3" type="ordered locus">PYCH_16550</name>
</gene>
<feature type="transmembrane region" description="Helical" evidence="1">
    <location>
        <begin position="355"/>
        <end position="375"/>
    </location>
</feature>
<keyword evidence="1" id="KW-0812">Transmembrane</keyword>
<dbReference type="OrthoDB" id="56622at2157"/>
<sequence>MRYSFGKDAWLLVAYSFVAWLGGNIVWFVQPFYFRSLGLGYEEIGVIFSLSTLVQAFALLLTGPIAVRFGYRRVILLAAILFLTARLIQVFYPLFPLLLLSSVLLGFGMALEWPAFMSLLSENAPEESRHYLFSLNSAIATIGAAMGSFMGGLMPNYFGYRGTMLIATLLIPVQGLMVFLVSPVMERKGQGVEFRKETLIKVLKFSLPTTLIGLGAGVTIPYMGLWFRTVFGTGLEEIGTLFAVQQFIMGLGTFLLPMIADRIGSVKTIVTFNGSATALIVVLPFLPSFPLAAAVYIIRTILMNIVNPIWDAFMMKFFRSGERSTALALRSFSWTVTFGVGQYLGGILFDRSLAMPFFITGLLYGLSVFSFWVMFKEEE</sequence>
<feature type="transmembrane region" description="Helical" evidence="1">
    <location>
        <begin position="12"/>
        <end position="34"/>
    </location>
</feature>
<feature type="domain" description="Major facilitator superfamily (MFS) profile" evidence="2">
    <location>
        <begin position="8"/>
        <end position="379"/>
    </location>
</feature>
<dbReference type="GeneID" id="10838224"/>
<dbReference type="RefSeq" id="WP_013906377.1">
    <property type="nucleotide sequence ID" value="NC_015680.1"/>
</dbReference>
<dbReference type="KEGG" id="pya:PYCH_16550"/>
<keyword evidence="4" id="KW-1185">Reference proteome</keyword>
<evidence type="ECO:0000259" key="2">
    <source>
        <dbReference type="PROSITE" id="PS50850"/>
    </source>
</evidence>
<dbReference type="PANTHER" id="PTHR23520:SF5">
    <property type="entry name" value="TRANSPORTER, PUTATIVE (AFU_ORTHOLOGUE AFUA_3G04000)-RELATED"/>
    <property type="match status" value="1"/>
</dbReference>
<dbReference type="eggNOG" id="arCOG00132">
    <property type="taxonomic scope" value="Archaea"/>
</dbReference>
<dbReference type="InterPro" id="IPR020846">
    <property type="entry name" value="MFS_dom"/>
</dbReference>
<dbReference type="EMBL" id="CP002779">
    <property type="protein sequence ID" value="AEH25321.1"/>
    <property type="molecule type" value="Genomic_DNA"/>
</dbReference>
<feature type="transmembrane region" description="Helical" evidence="1">
    <location>
        <begin position="202"/>
        <end position="226"/>
    </location>
</feature>
<dbReference type="Gene3D" id="1.20.1250.20">
    <property type="entry name" value="MFS general substrate transporter like domains"/>
    <property type="match status" value="2"/>
</dbReference>
<evidence type="ECO:0000256" key="1">
    <source>
        <dbReference type="SAM" id="Phobius"/>
    </source>
</evidence>
<feature type="transmembrane region" description="Helical" evidence="1">
    <location>
        <begin position="331"/>
        <end position="349"/>
    </location>
</feature>
<feature type="transmembrane region" description="Helical" evidence="1">
    <location>
        <begin position="74"/>
        <end position="92"/>
    </location>
</feature>
<name>F8AH89_PYRYC</name>
<feature type="transmembrane region" description="Helical" evidence="1">
    <location>
        <begin position="46"/>
        <end position="67"/>
    </location>
</feature>
<accession>F8AH89</accession>
<dbReference type="STRING" id="529709.PYCH_16550"/>
<feature type="transmembrane region" description="Helical" evidence="1">
    <location>
        <begin position="160"/>
        <end position="181"/>
    </location>
</feature>
<keyword evidence="1" id="KW-0472">Membrane</keyword>